<feature type="signal peptide" evidence="2">
    <location>
        <begin position="1"/>
        <end position="19"/>
    </location>
</feature>
<feature type="compositionally biased region" description="Low complexity" evidence="1">
    <location>
        <begin position="41"/>
        <end position="64"/>
    </location>
</feature>
<dbReference type="RefSeq" id="XP_016250281.1">
    <property type="nucleotide sequence ID" value="XM_016392762.1"/>
</dbReference>
<evidence type="ECO:0000313" key="5">
    <source>
        <dbReference type="Proteomes" id="UP000054466"/>
    </source>
</evidence>
<name>A0A0D2CIZ8_9EURO</name>
<evidence type="ECO:0000259" key="3">
    <source>
        <dbReference type="Pfam" id="PF26534"/>
    </source>
</evidence>
<organism evidence="4 5">
    <name type="scientific">Cladophialophora immunda</name>
    <dbReference type="NCBI Taxonomy" id="569365"/>
    <lineage>
        <taxon>Eukaryota</taxon>
        <taxon>Fungi</taxon>
        <taxon>Dikarya</taxon>
        <taxon>Ascomycota</taxon>
        <taxon>Pezizomycotina</taxon>
        <taxon>Eurotiomycetes</taxon>
        <taxon>Chaetothyriomycetidae</taxon>
        <taxon>Chaetothyriales</taxon>
        <taxon>Herpotrichiellaceae</taxon>
        <taxon>Cladophialophora</taxon>
    </lineage>
</organism>
<dbReference type="Proteomes" id="UP000054466">
    <property type="component" value="Unassembled WGS sequence"/>
</dbReference>
<dbReference type="HOGENOM" id="CLU_096573_0_1_1"/>
<dbReference type="Pfam" id="PF26534">
    <property type="entry name" value="NTF2_7"/>
    <property type="match status" value="1"/>
</dbReference>
<reference evidence="4 5" key="1">
    <citation type="submission" date="2015-01" db="EMBL/GenBank/DDBJ databases">
        <title>The Genome Sequence of Cladophialophora immunda CBS83496.</title>
        <authorList>
            <consortium name="The Broad Institute Genomics Platform"/>
            <person name="Cuomo C."/>
            <person name="de Hoog S."/>
            <person name="Gorbushina A."/>
            <person name="Stielow B."/>
            <person name="Teixiera M."/>
            <person name="Abouelleil A."/>
            <person name="Chapman S.B."/>
            <person name="Priest M."/>
            <person name="Young S.K."/>
            <person name="Wortman J."/>
            <person name="Nusbaum C."/>
            <person name="Birren B."/>
        </authorList>
    </citation>
    <scope>NUCLEOTIDE SEQUENCE [LARGE SCALE GENOMIC DNA]</scope>
    <source>
        <strain evidence="4 5">CBS 83496</strain>
    </source>
</reference>
<gene>
    <name evidence="4" type="ORF">PV07_05841</name>
</gene>
<dbReference type="InterPro" id="IPR058645">
    <property type="entry name" value="NTF2-like_dom_7"/>
</dbReference>
<proteinExistence type="predicted"/>
<accession>A0A0D2CIZ8</accession>
<dbReference type="EMBL" id="KN847042">
    <property type="protein sequence ID" value="KIW30065.1"/>
    <property type="molecule type" value="Genomic_DNA"/>
</dbReference>
<protein>
    <recommendedName>
        <fullName evidence="3">NTF2-like domain-containing protein</fullName>
    </recommendedName>
</protein>
<keyword evidence="2" id="KW-0732">Signal</keyword>
<keyword evidence="5" id="KW-1185">Reference proteome</keyword>
<dbReference type="GeneID" id="27345035"/>
<feature type="region of interest" description="Disordered" evidence="1">
    <location>
        <begin position="22"/>
        <end position="81"/>
    </location>
</feature>
<evidence type="ECO:0000313" key="4">
    <source>
        <dbReference type="EMBL" id="KIW30065.1"/>
    </source>
</evidence>
<dbReference type="AlphaFoldDB" id="A0A0D2CIZ8"/>
<feature type="chain" id="PRO_5002239749" description="NTF2-like domain-containing protein" evidence="2">
    <location>
        <begin position="20"/>
        <end position="262"/>
    </location>
</feature>
<evidence type="ECO:0000256" key="1">
    <source>
        <dbReference type="SAM" id="MobiDB-lite"/>
    </source>
</evidence>
<dbReference type="OrthoDB" id="5596743at2759"/>
<dbReference type="VEuPathDB" id="FungiDB:PV07_05841"/>
<sequence length="262" mass="26265">MKFFSTVLAFSALAGVTLAGPQRPGGFGRPSAPIHTFEPQSSDSAASNSSPSYGGDSGNSSSSGGSSGGGGGDDSHDASTTAAAATTTAAAYQAAGAATTTTTTTTAASSVICLSTAAASSVVNGFASLLTAYSNATANSLLASDFSDTSDSINFLAGNPLGSVTFPSKLAFEQGQGTQPAIGFNLLNIDAITCTVIAFRWEAILGSGSPVKGINILYTENPTGTEDGWQIQSVFSEFNSAVWTIEIGGTCVPPSQGRRFLH</sequence>
<evidence type="ECO:0000256" key="2">
    <source>
        <dbReference type="SAM" id="SignalP"/>
    </source>
</evidence>
<feature type="domain" description="NTF2-like" evidence="3">
    <location>
        <begin position="113"/>
        <end position="249"/>
    </location>
</feature>